<dbReference type="KEGG" id="trg:TRUGW13939_08188"/>
<dbReference type="EMBL" id="CP055901">
    <property type="protein sequence ID" value="QKX61042.1"/>
    <property type="molecule type" value="Genomic_DNA"/>
</dbReference>
<dbReference type="GO" id="GO:0008198">
    <property type="term" value="F:ferrous iron binding"/>
    <property type="evidence" value="ECO:0007669"/>
    <property type="project" value="TreeGrafter"/>
</dbReference>
<feature type="region of interest" description="Disordered" evidence="1">
    <location>
        <begin position="696"/>
        <end position="718"/>
    </location>
</feature>
<accession>A0A7H8R3X5</accession>
<evidence type="ECO:0000313" key="3">
    <source>
        <dbReference type="EMBL" id="QKX61042.1"/>
    </source>
</evidence>
<dbReference type="GeneID" id="55995677"/>
<feature type="compositionally biased region" description="Acidic residues" evidence="1">
    <location>
        <begin position="708"/>
        <end position="718"/>
    </location>
</feature>
<dbReference type="PANTHER" id="PTHR31573">
    <property type="entry name" value="ALPHA-KETOGLUTARATE-DEPENDENT DIOXYGENASE ALKB HOMOLOG 2"/>
    <property type="match status" value="1"/>
</dbReference>
<dbReference type="GO" id="GO:0051747">
    <property type="term" value="F:cytosine C-5 DNA demethylase activity"/>
    <property type="evidence" value="ECO:0007669"/>
    <property type="project" value="TreeGrafter"/>
</dbReference>
<name>A0A7H8R3X5_TALRU</name>
<dbReference type="Proteomes" id="UP000509510">
    <property type="component" value="Chromosome IV"/>
</dbReference>
<dbReference type="GO" id="GO:0035516">
    <property type="term" value="F:broad specificity oxidative DNA demethylase activity"/>
    <property type="evidence" value="ECO:0007669"/>
    <property type="project" value="TreeGrafter"/>
</dbReference>
<dbReference type="SUPFAM" id="SSF51197">
    <property type="entry name" value="Clavaminate synthase-like"/>
    <property type="match status" value="1"/>
</dbReference>
<dbReference type="RefSeq" id="XP_035347217.1">
    <property type="nucleotide sequence ID" value="XM_035491324.1"/>
</dbReference>
<gene>
    <name evidence="3" type="ORF">TRUGW13939_08188</name>
</gene>
<dbReference type="InterPro" id="IPR037151">
    <property type="entry name" value="AlkB-like_sf"/>
</dbReference>
<dbReference type="Gene3D" id="2.60.120.590">
    <property type="entry name" value="Alpha-ketoglutarate-dependent dioxygenase AlkB-like"/>
    <property type="match status" value="1"/>
</dbReference>
<proteinExistence type="predicted"/>
<keyword evidence="4" id="KW-1185">Reference proteome</keyword>
<reference evidence="4" key="1">
    <citation type="submission" date="2020-06" db="EMBL/GenBank/DDBJ databases">
        <title>A chromosome-scale genome assembly of Talaromyces rugulosus W13939.</title>
        <authorList>
            <person name="Wang B."/>
            <person name="Guo L."/>
            <person name="Ye K."/>
            <person name="Wang L."/>
        </authorList>
    </citation>
    <scope>NUCLEOTIDE SEQUENCE [LARGE SCALE GENOMIC DNA]</scope>
    <source>
        <strain evidence="4">W13939</strain>
    </source>
</reference>
<dbReference type="InterPro" id="IPR027450">
    <property type="entry name" value="AlkB-like"/>
</dbReference>
<dbReference type="AlphaFoldDB" id="A0A7H8R3X5"/>
<feature type="domain" description="Alpha-ketoglutarate-dependent dioxygenase AlkB-like" evidence="2">
    <location>
        <begin position="478"/>
        <end position="682"/>
    </location>
</feature>
<dbReference type="InterPro" id="IPR032852">
    <property type="entry name" value="ALKBH2"/>
</dbReference>
<dbReference type="Pfam" id="PF13532">
    <property type="entry name" value="2OG-FeII_Oxy_2"/>
    <property type="match status" value="1"/>
</dbReference>
<evidence type="ECO:0000259" key="2">
    <source>
        <dbReference type="Pfam" id="PF13532"/>
    </source>
</evidence>
<organism evidence="3 4">
    <name type="scientific">Talaromyces rugulosus</name>
    <name type="common">Penicillium rugulosum</name>
    <dbReference type="NCBI Taxonomy" id="121627"/>
    <lineage>
        <taxon>Eukaryota</taxon>
        <taxon>Fungi</taxon>
        <taxon>Dikarya</taxon>
        <taxon>Ascomycota</taxon>
        <taxon>Pezizomycotina</taxon>
        <taxon>Eurotiomycetes</taxon>
        <taxon>Eurotiomycetidae</taxon>
        <taxon>Eurotiales</taxon>
        <taxon>Trichocomaceae</taxon>
        <taxon>Talaromyces</taxon>
        <taxon>Talaromyces sect. Islandici</taxon>
    </lineage>
</organism>
<sequence>MKAPVDQFISLPVDLTFFLIYFSIRNQQHCHLLRLQTVYSVGSSVVYRYTIRVGDRTDTMPKRKAVQESGPAKRTRRSKGKFILHVLFFAYLVLVPDAHPENEITTPVSQLIIEDSPVRGKPPVWADNRSTLCDTLSWFRSTQGGCYQSNKVCLGVLLDKDSGSRAHIDDEIIITRVGGGQSMDAKGNFSQAKDLDESTRSIDALLASMRIGIAVGLIIGNKNTVIRRQLPYRYNVLAFFRVVDIWFEQVNGKVGAQVRFQKLNLEEPSWWAIEGSSNPPPVSEREFTRPQSKECNKCSTVSNRVYEEGWMCLDRKCSAFWRLETGEPPEELHYHADFLSSREPVDDQIQPEFNLVPELLESLLECPDTSTQRIAWRGIVCPDCQKCVSRRYWSGWVCSDPSDVKNRRSTKRAIRIDEGQLVRPQVTFTREYQKFIYEIDGVGTVVHYSANRPVLGQPNGPNDLFQGLQSANLGLRRFPLQQSVVEGTLTAHFAVNFGMPYKFVVSVDSKGFSEAPREIKYALGRLTWATQQVVGSKAQAPNELLTLGYFEKMAIGYHDDGESSLGPTIATLSLGAKSTMKIRLKDEYFRGCRTRGKVPISDDAVLPGCYKFEERKALREQHQRDELTDEEYNEGRMTLAKEVTQRESNVLINMDLHHGDLVVMHGTRLQKYYEHTVISEDKLRFALTARYIKPDQVPEEEHHKGDFELEPDQVYDGR</sequence>
<evidence type="ECO:0000256" key="1">
    <source>
        <dbReference type="SAM" id="MobiDB-lite"/>
    </source>
</evidence>
<protein>
    <recommendedName>
        <fullName evidence="2">Alpha-ketoglutarate-dependent dioxygenase AlkB-like domain-containing protein</fullName>
    </recommendedName>
</protein>
<evidence type="ECO:0000313" key="4">
    <source>
        <dbReference type="Proteomes" id="UP000509510"/>
    </source>
</evidence>
<dbReference type="PANTHER" id="PTHR31573:SF4">
    <property type="entry name" value="FE2OG DIOXYGENASE DOMAIN-CONTAINING PROTEIN"/>
    <property type="match status" value="1"/>
</dbReference>
<dbReference type="OrthoDB" id="2163491at2759"/>
<dbReference type="GO" id="GO:0006307">
    <property type="term" value="P:DNA alkylation repair"/>
    <property type="evidence" value="ECO:0007669"/>
    <property type="project" value="TreeGrafter"/>
</dbReference>